<keyword evidence="1" id="KW-0472">Membrane</keyword>
<evidence type="ECO:0000313" key="2">
    <source>
        <dbReference type="EMBL" id="KAJ7367760.1"/>
    </source>
</evidence>
<dbReference type="AlphaFoldDB" id="A0AAD7ATL8"/>
<evidence type="ECO:0000256" key="1">
    <source>
        <dbReference type="SAM" id="Phobius"/>
    </source>
</evidence>
<evidence type="ECO:0008006" key="4">
    <source>
        <dbReference type="Google" id="ProtNLM"/>
    </source>
</evidence>
<sequence length="512" mass="55066">MPFLFFSFPSARTLFRTAVTVFLTLWFLAYPFITYCTGLTAEERTMELNIRQFHAFSRLQDLYAPQVLRLRYLDENDPKSTIFIEVAPPSSFSPFLAVDAPPVFGPTTTRVVDATNTNVDASLVSAPRPGALPAHGPLLLLPLVFGLTAVAVFVLVGVAIFIKTAIMSTEPSLALAVTQGQTVDVERVVVAEDDHERDIASLFDNVSTKNIVLSDTLLLSSDDFTATIGPEPVDTANELDFGDVFAPNVVLSMDLKHGEPVAPVFLGASTQITALLVPEITLSNDSTPVVAVGSAERGSRPDRERVCTEAEATPLRASERTRTRTAPGHQLVTATVPGAAVSRILPLPPMPVVQRPAPVPVSSCSSSPASASSPIAPSFSSLISTFSSHANTTILDIPGAILYQTQAPTSSRDTIYSTGPSPPSVQYCQVSAQPTRHASKIVFHGRSGMPPHAAPLYLPPVSLRQPMGTNLRLLAAQEQYSGYFDRNPHFQSQFYAHHPYSAHAGHRALSAR</sequence>
<name>A0AAD7ATL8_9AGAR</name>
<feature type="transmembrane region" description="Helical" evidence="1">
    <location>
        <begin position="138"/>
        <end position="162"/>
    </location>
</feature>
<keyword evidence="1" id="KW-1133">Transmembrane helix</keyword>
<protein>
    <recommendedName>
        <fullName evidence="4">Transmembrane protein</fullName>
    </recommendedName>
</protein>
<comment type="caution">
    <text evidence="2">The sequence shown here is derived from an EMBL/GenBank/DDBJ whole genome shotgun (WGS) entry which is preliminary data.</text>
</comment>
<feature type="transmembrane region" description="Helical" evidence="1">
    <location>
        <begin position="20"/>
        <end position="41"/>
    </location>
</feature>
<keyword evidence="3" id="KW-1185">Reference proteome</keyword>
<organism evidence="2 3">
    <name type="scientific">Mycena albidolilacea</name>
    <dbReference type="NCBI Taxonomy" id="1033008"/>
    <lineage>
        <taxon>Eukaryota</taxon>
        <taxon>Fungi</taxon>
        <taxon>Dikarya</taxon>
        <taxon>Basidiomycota</taxon>
        <taxon>Agaricomycotina</taxon>
        <taxon>Agaricomycetes</taxon>
        <taxon>Agaricomycetidae</taxon>
        <taxon>Agaricales</taxon>
        <taxon>Marasmiineae</taxon>
        <taxon>Mycenaceae</taxon>
        <taxon>Mycena</taxon>
    </lineage>
</organism>
<proteinExistence type="predicted"/>
<evidence type="ECO:0000313" key="3">
    <source>
        <dbReference type="Proteomes" id="UP001218218"/>
    </source>
</evidence>
<gene>
    <name evidence="2" type="ORF">DFH08DRAFT_980478</name>
</gene>
<accession>A0AAD7ATL8</accession>
<keyword evidence="1" id="KW-0812">Transmembrane</keyword>
<reference evidence="2" key="1">
    <citation type="submission" date="2023-03" db="EMBL/GenBank/DDBJ databases">
        <title>Massive genome expansion in bonnet fungi (Mycena s.s.) driven by repeated elements and novel gene families across ecological guilds.</title>
        <authorList>
            <consortium name="Lawrence Berkeley National Laboratory"/>
            <person name="Harder C.B."/>
            <person name="Miyauchi S."/>
            <person name="Viragh M."/>
            <person name="Kuo A."/>
            <person name="Thoen E."/>
            <person name="Andreopoulos B."/>
            <person name="Lu D."/>
            <person name="Skrede I."/>
            <person name="Drula E."/>
            <person name="Henrissat B."/>
            <person name="Morin E."/>
            <person name="Kohler A."/>
            <person name="Barry K."/>
            <person name="LaButti K."/>
            <person name="Morin E."/>
            <person name="Salamov A."/>
            <person name="Lipzen A."/>
            <person name="Mereny Z."/>
            <person name="Hegedus B."/>
            <person name="Baldrian P."/>
            <person name="Stursova M."/>
            <person name="Weitz H."/>
            <person name="Taylor A."/>
            <person name="Grigoriev I.V."/>
            <person name="Nagy L.G."/>
            <person name="Martin F."/>
            <person name="Kauserud H."/>
        </authorList>
    </citation>
    <scope>NUCLEOTIDE SEQUENCE</scope>
    <source>
        <strain evidence="2">CBHHK002</strain>
    </source>
</reference>
<dbReference type="EMBL" id="JARIHO010000001">
    <property type="protein sequence ID" value="KAJ7367760.1"/>
    <property type="molecule type" value="Genomic_DNA"/>
</dbReference>
<dbReference type="Proteomes" id="UP001218218">
    <property type="component" value="Unassembled WGS sequence"/>
</dbReference>